<dbReference type="Proteomes" id="UP001183619">
    <property type="component" value="Unassembled WGS sequence"/>
</dbReference>
<reference evidence="9 10" key="1">
    <citation type="submission" date="2023-07" db="EMBL/GenBank/DDBJ databases">
        <title>Sequencing the genomes of 1000 actinobacteria strains.</title>
        <authorList>
            <person name="Klenk H.-P."/>
        </authorList>
    </citation>
    <scope>NUCLEOTIDE SEQUENCE [LARGE SCALE GENOMIC DNA]</scope>
    <source>
        <strain evidence="9 10">DSM 44508</strain>
    </source>
</reference>
<name>A0ABU2BBZ9_9CORY</name>
<keyword evidence="4 8" id="KW-0812">Transmembrane</keyword>
<feature type="transmembrane region" description="Helical" evidence="8">
    <location>
        <begin position="93"/>
        <end position="115"/>
    </location>
</feature>
<evidence type="ECO:0000256" key="8">
    <source>
        <dbReference type="SAM" id="Phobius"/>
    </source>
</evidence>
<feature type="transmembrane region" description="Helical" evidence="8">
    <location>
        <begin position="21"/>
        <end position="42"/>
    </location>
</feature>
<dbReference type="EMBL" id="JAVDYF010000001">
    <property type="protein sequence ID" value="MDR7356157.1"/>
    <property type="molecule type" value="Genomic_DNA"/>
</dbReference>
<proteinExistence type="inferred from homology"/>
<keyword evidence="10" id="KW-1185">Reference proteome</keyword>
<evidence type="ECO:0000256" key="7">
    <source>
        <dbReference type="ARBA" id="ARBA00024033"/>
    </source>
</evidence>
<keyword evidence="9" id="KW-0328">Glycosyltransferase</keyword>
<evidence type="ECO:0000313" key="10">
    <source>
        <dbReference type="Proteomes" id="UP001183619"/>
    </source>
</evidence>
<keyword evidence="2" id="KW-1003">Cell membrane</keyword>
<evidence type="ECO:0000256" key="6">
    <source>
        <dbReference type="ARBA" id="ARBA00023136"/>
    </source>
</evidence>
<protein>
    <submittedName>
        <fullName evidence="9">Alpha-1,2-mannosyltransferase</fullName>
        <ecNumber evidence="9">2.4.1.-</ecNumber>
    </submittedName>
</protein>
<evidence type="ECO:0000256" key="4">
    <source>
        <dbReference type="ARBA" id="ARBA00022692"/>
    </source>
</evidence>
<evidence type="ECO:0000256" key="3">
    <source>
        <dbReference type="ARBA" id="ARBA00022679"/>
    </source>
</evidence>
<organism evidence="9 10">
    <name type="scientific">Corynebacterium felinum</name>
    <dbReference type="NCBI Taxonomy" id="131318"/>
    <lineage>
        <taxon>Bacteria</taxon>
        <taxon>Bacillati</taxon>
        <taxon>Actinomycetota</taxon>
        <taxon>Actinomycetes</taxon>
        <taxon>Mycobacteriales</taxon>
        <taxon>Corynebacteriaceae</taxon>
        <taxon>Corynebacterium</taxon>
    </lineage>
</organism>
<feature type="transmembrane region" description="Helical" evidence="8">
    <location>
        <begin position="155"/>
        <end position="174"/>
    </location>
</feature>
<dbReference type="GO" id="GO:0016757">
    <property type="term" value="F:glycosyltransferase activity"/>
    <property type="evidence" value="ECO:0007669"/>
    <property type="project" value="UniProtKB-KW"/>
</dbReference>
<sequence length="411" mass="45154">MSSLPSKPQPQQHSARHLGRVGASISTMWVPALIIISCTWVLTGRYMVDLDVYRLGAHALLDGDNLYHQVYRTLEAPLPFTYPPFAALVFSPLAWLGLPIATPLFTCVSLLSLYASIRIVARSYPTLTLFTHPWGKVGLFVLALCTGAVHSTLLYGQINLVLLLFVVYGCLGCAPHTRARLIGGVLVGIAAAIKLTPGFFVLYFLARRNYAAIIGMCLGFGAATLVAYACAPDSSIDYFTHVLFDAGRIGAEHYTENHSLKASLSRAGLSNYWPYAAIITTALAYFAARNCKAQMSFCIIAFALLAVSPVSWVHHWVWLVPCTIILYAHKHYVLTIWAVCTSTLFSYLDDLLPHSNHLELQWTFLQQLAGSHDVGFALCVIIVCAVHPQTTHLGAYSTVENNRINTLSARH</sequence>
<dbReference type="InterPro" id="IPR018584">
    <property type="entry name" value="GT87"/>
</dbReference>
<evidence type="ECO:0000256" key="5">
    <source>
        <dbReference type="ARBA" id="ARBA00022989"/>
    </source>
</evidence>
<comment type="subcellular location">
    <subcellularLocation>
        <location evidence="1">Cell membrane</location>
        <topology evidence="1">Multi-pass membrane protein</topology>
    </subcellularLocation>
</comment>
<dbReference type="Pfam" id="PF09594">
    <property type="entry name" value="GT87"/>
    <property type="match status" value="1"/>
</dbReference>
<comment type="caution">
    <text evidence="9">The sequence shown here is derived from an EMBL/GenBank/DDBJ whole genome shotgun (WGS) entry which is preliminary data.</text>
</comment>
<feature type="transmembrane region" description="Helical" evidence="8">
    <location>
        <begin position="127"/>
        <end position="149"/>
    </location>
</feature>
<comment type="similarity">
    <text evidence="7">Belongs to the glycosyltransferase 87 family.</text>
</comment>
<dbReference type="RefSeq" id="WP_277104989.1">
    <property type="nucleotide sequence ID" value="NZ_BAAAJS010000033.1"/>
</dbReference>
<evidence type="ECO:0000313" key="9">
    <source>
        <dbReference type="EMBL" id="MDR7356157.1"/>
    </source>
</evidence>
<feature type="transmembrane region" description="Helical" evidence="8">
    <location>
        <begin position="210"/>
        <end position="231"/>
    </location>
</feature>
<evidence type="ECO:0000256" key="1">
    <source>
        <dbReference type="ARBA" id="ARBA00004651"/>
    </source>
</evidence>
<feature type="transmembrane region" description="Helical" evidence="8">
    <location>
        <begin position="368"/>
        <end position="386"/>
    </location>
</feature>
<evidence type="ECO:0000256" key="2">
    <source>
        <dbReference type="ARBA" id="ARBA00022475"/>
    </source>
</evidence>
<keyword evidence="5 8" id="KW-1133">Transmembrane helix</keyword>
<keyword evidence="3 9" id="KW-0808">Transferase</keyword>
<keyword evidence="6 8" id="KW-0472">Membrane</keyword>
<accession>A0ABU2BBZ9</accession>
<feature type="transmembrane region" description="Helical" evidence="8">
    <location>
        <begin position="294"/>
        <end position="319"/>
    </location>
</feature>
<gene>
    <name evidence="9" type="ORF">J2S37_002695</name>
</gene>
<feature type="transmembrane region" description="Helical" evidence="8">
    <location>
        <begin position="331"/>
        <end position="348"/>
    </location>
</feature>
<dbReference type="EC" id="2.4.1.-" evidence="9"/>
<feature type="transmembrane region" description="Helical" evidence="8">
    <location>
        <begin position="181"/>
        <end position="204"/>
    </location>
</feature>
<feature type="transmembrane region" description="Helical" evidence="8">
    <location>
        <begin position="272"/>
        <end position="288"/>
    </location>
</feature>